<dbReference type="PANTHER" id="PTHR10749:SF7">
    <property type="entry name" value="PHOSPHORYLASE B KINASE REGULATORY SUBUNIT ALPHA-RELATED"/>
    <property type="match status" value="1"/>
</dbReference>
<feature type="region of interest" description="Disordered" evidence="14">
    <location>
        <begin position="576"/>
        <end position="598"/>
    </location>
</feature>
<dbReference type="InterPro" id="IPR008928">
    <property type="entry name" value="6-hairpin_glycosidase_sf"/>
</dbReference>
<evidence type="ECO:0000313" key="18">
    <source>
        <dbReference type="RefSeq" id="XP_022091578.1"/>
    </source>
</evidence>
<keyword evidence="8 13" id="KW-0112">Calmodulin-binding</keyword>
<proteinExistence type="inferred from homology"/>
<dbReference type="GO" id="GO:0005886">
    <property type="term" value="C:plasma membrane"/>
    <property type="evidence" value="ECO:0007669"/>
    <property type="project" value="UniProtKB-SubCell"/>
</dbReference>
<evidence type="ECO:0000313" key="17">
    <source>
        <dbReference type="Proteomes" id="UP000694845"/>
    </source>
</evidence>
<keyword evidence="9 13" id="KW-0472">Membrane</keyword>
<keyword evidence="7 13" id="KW-0321">Glycogen metabolism</keyword>
<name>A0A8B7YE96_ACAPL</name>
<dbReference type="OrthoDB" id="5971574at2759"/>
<evidence type="ECO:0000256" key="12">
    <source>
        <dbReference type="ARBA" id="ARBA00023289"/>
    </source>
</evidence>
<evidence type="ECO:0000256" key="11">
    <source>
        <dbReference type="ARBA" id="ARBA00023288"/>
    </source>
</evidence>
<dbReference type="RefSeq" id="XP_022091578.1">
    <property type="nucleotide sequence ID" value="XM_022235886.1"/>
</dbReference>
<dbReference type="Gene3D" id="1.50.10.10">
    <property type="match status" value="1"/>
</dbReference>
<dbReference type="Pfam" id="PF00723">
    <property type="entry name" value="Glyco_hydro_15"/>
    <property type="match status" value="1"/>
</dbReference>
<protein>
    <recommendedName>
        <fullName evidence="13">Phosphorylase b kinase regulatory subunit</fullName>
    </recommendedName>
</protein>
<feature type="compositionally biased region" description="Acidic residues" evidence="14">
    <location>
        <begin position="589"/>
        <end position="598"/>
    </location>
</feature>
<dbReference type="PANTHER" id="PTHR10749">
    <property type="entry name" value="PHOSPHORYLASE B KINASE REGULATORY SUBUNIT"/>
    <property type="match status" value="1"/>
</dbReference>
<evidence type="ECO:0000256" key="14">
    <source>
        <dbReference type="SAM" id="MobiDB-lite"/>
    </source>
</evidence>
<evidence type="ECO:0000256" key="6">
    <source>
        <dbReference type="ARBA" id="ARBA00022553"/>
    </source>
</evidence>
<dbReference type="InterPro" id="IPR045583">
    <property type="entry name" value="KPBA/B_C"/>
</dbReference>
<dbReference type="Proteomes" id="UP000694845">
    <property type="component" value="Unplaced"/>
</dbReference>
<evidence type="ECO:0000256" key="3">
    <source>
        <dbReference type="ARBA" id="ARBA00005131"/>
    </source>
</evidence>
<dbReference type="GO" id="GO:0005516">
    <property type="term" value="F:calmodulin binding"/>
    <property type="evidence" value="ECO:0007669"/>
    <property type="project" value="UniProtKB-KW"/>
</dbReference>
<keyword evidence="11 13" id="KW-0449">Lipoprotein</keyword>
<evidence type="ECO:0000256" key="13">
    <source>
        <dbReference type="RuleBase" id="RU364123"/>
    </source>
</evidence>
<gene>
    <name evidence="18" type="primary">LOC110979811</name>
</gene>
<feature type="region of interest" description="Disordered" evidence="14">
    <location>
        <begin position="1207"/>
        <end position="1258"/>
    </location>
</feature>
<keyword evidence="5 13" id="KW-1003">Cell membrane</keyword>
<dbReference type="GO" id="GO:0005977">
    <property type="term" value="P:glycogen metabolic process"/>
    <property type="evidence" value="ECO:0007669"/>
    <property type="project" value="UniProtKB-UniPathway"/>
</dbReference>
<evidence type="ECO:0000256" key="8">
    <source>
        <dbReference type="ARBA" id="ARBA00022860"/>
    </source>
</evidence>
<comment type="subcellular location">
    <subcellularLocation>
        <location evidence="2 13">Cell membrane</location>
        <topology evidence="2 13">Lipid-anchor</topology>
        <orientation evidence="2 13">Cytoplasmic side</orientation>
    </subcellularLocation>
</comment>
<keyword evidence="6" id="KW-0597">Phosphoprotein</keyword>
<comment type="similarity">
    <text evidence="4 13">Belongs to the phosphorylase b kinase regulatory chain family.</text>
</comment>
<evidence type="ECO:0000256" key="9">
    <source>
        <dbReference type="ARBA" id="ARBA00023136"/>
    </source>
</evidence>
<evidence type="ECO:0000256" key="5">
    <source>
        <dbReference type="ARBA" id="ARBA00022475"/>
    </source>
</evidence>
<dbReference type="InterPro" id="IPR012341">
    <property type="entry name" value="6hp_glycosidase-like_sf"/>
</dbReference>
<reference evidence="18" key="1">
    <citation type="submission" date="2025-08" db="UniProtKB">
        <authorList>
            <consortium name="RefSeq"/>
        </authorList>
    </citation>
    <scope>IDENTIFICATION</scope>
</reference>
<dbReference type="InterPro" id="IPR008734">
    <property type="entry name" value="PHK_A/B_su"/>
</dbReference>
<evidence type="ECO:0000256" key="1">
    <source>
        <dbReference type="ARBA" id="ARBA00002837"/>
    </source>
</evidence>
<dbReference type="SUPFAM" id="SSF48208">
    <property type="entry name" value="Six-hairpin glycosidases"/>
    <property type="match status" value="1"/>
</dbReference>
<keyword evidence="10 13" id="KW-0119">Carbohydrate metabolism</keyword>
<accession>A0A8B7YE96</accession>
<evidence type="ECO:0000256" key="7">
    <source>
        <dbReference type="ARBA" id="ARBA00022600"/>
    </source>
</evidence>
<comment type="pathway">
    <text evidence="3 13">Glycan biosynthesis; glycogen metabolism.</text>
</comment>
<dbReference type="GeneID" id="110979811"/>
<sequence length="1339" mass="151208">MRSRSNSGVRLDYYHRLVTKTIISHQHPVTGLLPASTVLKDAWVRDNVYSVISVWGLALAYRKQADLDEDRAKAYELEQHVVKLMRGLLVSMMKQVEKVEAFKKTQSRKDCLHAKYDIQTGDTCVGDHEWGHLQIDATSLYLLMLAQMTASGLQIIFSLDEVAFIQNLVFYIEHAYRIPDYGIWERGDKTNHGFPELNASSIGMAKAAMEALNELDLFGARGGPASVIHVQSDMIAKCQAVLYSMLPRESNSKEIDAGLLGIIGFPAFAVDDEALANTTRQQIIDKLQGRYGCCRFLRDGYKTALEDPNRLYYDPAELKVFENIECEWPLFWAYLLIEGVFKGNKEQADEYAEGLRETLVLLSDSTKVVPELYYVPKDKVALEYKNPHSQDRLPGGKIPHIWGQSFYILGLLLQEGFVAPGEVDPLNRRMSMEPKPDLVIQVSLVAEDKLIKELMKKHNFDIQTIEEVSPVRIYPARVLTRLCKRLGENKKLGLSGKVSKENGLLTTSKLYNVRGEILAFVPQFMDQQQFYLALDNDLLSDICKTDVAYLRHNWREIGRPTITFIITQTMMGLRKRKKKVTNPPNNEQVGEEPQPEETQWELYPAGEHGMLGSAMWAVIRKIKTGYLNGVQVKMGQLHEFLSTSCIKHLSFLETMDQEQDMPIDQYLESQLQQTCPVPFLPPVVEAKEGQTPLTSQSSEEHVAGISKTRKMSVTGIVQRTRSIDLGAGQMGSRSSSRGLFRQEEVQELPSIIEQDQENVPSPSSEQESLTWFEAVKSPSKLSRKPSFHLLPEDFADFPMKRTASWSEDKMVVDMYKGLNSKDLLAQLSESMSLSDQADILHFLYVEEGLDWDTKLSQRVDQKVTVKTLMEELYYKSAHYKAWSVVRHTAGILEKKVENLAQAVTELLVRQKQVSVGIPPEPREKIIVAPLPPKKLHRVISEACGEDKSSAVLTQELLVYLSMFIRTEPKLFYEMLRIRVGLIMQVMTSELARTMGCQGDKAYEHLMSLSPYEMKDLLHHILSGKEFGVAAASSKSVGIGERQLSIVSAQKDEIMGLSQIKRQLTSKSMSLRDVELEEDVFQEKVGQWLRRRRLDGALNRAPPEFYYKVWKILEKCHGLSIEGYSLPHHMTREMTENEFKFALQVETALNRIPQPEFRQLVVEALMVLSLVVENDWLSNLGAIIQVEGLVIEANEIFLRDQRRKRLRTKSMDASAQTNLKPTFPSSEGLQRAEAKGTSLGPDAQSSAAPSSRLRRSRSSSVGFEMQEMEVKGDATLCCAVDQPRPTPLACGGVAGICCHFYDSAPSGIYGTMAYLAKAGAKKLSFHHQFDENAEVDCRVS</sequence>
<dbReference type="Pfam" id="PF19292">
    <property type="entry name" value="KPBB_C"/>
    <property type="match status" value="1"/>
</dbReference>
<dbReference type="FunFam" id="1.50.10.10:FF:000004">
    <property type="entry name" value="Phosphorylase b kinase regulatory subunit"/>
    <property type="match status" value="1"/>
</dbReference>
<feature type="domain" description="GH15-like" evidence="15">
    <location>
        <begin position="8"/>
        <end position="980"/>
    </location>
</feature>
<dbReference type="UniPathway" id="UPA00163"/>
<comment type="function">
    <text evidence="1">Phosphorylase b kinase catalyzes the phosphorylation of serine in certain substrates, including troponin I. The alpha chain may bind calmodulin.</text>
</comment>
<feature type="compositionally biased region" description="Polar residues" evidence="14">
    <location>
        <begin position="1210"/>
        <end position="1227"/>
    </location>
</feature>
<evidence type="ECO:0000256" key="2">
    <source>
        <dbReference type="ARBA" id="ARBA00004342"/>
    </source>
</evidence>
<keyword evidence="17" id="KW-1185">Reference proteome</keyword>
<organism evidence="17 18">
    <name type="scientific">Acanthaster planci</name>
    <name type="common">Crown-of-thorns starfish</name>
    <dbReference type="NCBI Taxonomy" id="133434"/>
    <lineage>
        <taxon>Eukaryota</taxon>
        <taxon>Metazoa</taxon>
        <taxon>Echinodermata</taxon>
        <taxon>Eleutherozoa</taxon>
        <taxon>Asterozoa</taxon>
        <taxon>Asteroidea</taxon>
        <taxon>Valvatacea</taxon>
        <taxon>Valvatida</taxon>
        <taxon>Acanthasteridae</taxon>
        <taxon>Acanthaster</taxon>
    </lineage>
</organism>
<evidence type="ECO:0000259" key="16">
    <source>
        <dbReference type="Pfam" id="PF19292"/>
    </source>
</evidence>
<dbReference type="InterPro" id="IPR011613">
    <property type="entry name" value="GH15-like"/>
</dbReference>
<keyword evidence="12 13" id="KW-0636">Prenylation</keyword>
<evidence type="ECO:0000259" key="15">
    <source>
        <dbReference type="Pfam" id="PF00723"/>
    </source>
</evidence>
<evidence type="ECO:0000256" key="4">
    <source>
        <dbReference type="ARBA" id="ARBA00007128"/>
    </source>
</evidence>
<feature type="domain" description="Phosphorylase b kinase regulatory subunit alpha/beta C-terminal" evidence="16">
    <location>
        <begin position="995"/>
        <end position="1174"/>
    </location>
</feature>
<evidence type="ECO:0000256" key="10">
    <source>
        <dbReference type="ARBA" id="ARBA00023277"/>
    </source>
</evidence>
<dbReference type="KEGG" id="aplc:110979811"/>
<dbReference type="GO" id="GO:0005964">
    <property type="term" value="C:phosphorylase kinase complex"/>
    <property type="evidence" value="ECO:0007669"/>
    <property type="project" value="TreeGrafter"/>
</dbReference>